<dbReference type="EMBL" id="BK016265">
    <property type="protein sequence ID" value="DAG05945.1"/>
    <property type="molecule type" value="Genomic_DNA"/>
</dbReference>
<protein>
    <submittedName>
        <fullName evidence="1">T-complex protein 1 subunit theta</fullName>
    </submittedName>
</protein>
<reference evidence="1" key="1">
    <citation type="journal article" date="2021" name="Proc. Natl. Acad. Sci. U.S.A.">
        <title>A Catalog of Tens of Thousands of Viruses from Human Metagenomes Reveals Hidden Associations with Chronic Diseases.</title>
        <authorList>
            <person name="Tisza M.J."/>
            <person name="Buck C.B."/>
        </authorList>
    </citation>
    <scope>NUCLEOTIDE SEQUENCE</scope>
    <source>
        <strain evidence="1">CtkfK18</strain>
    </source>
</reference>
<proteinExistence type="predicted"/>
<sequence length="782" mass="90362">MSNKENIQCLKFRFEHNREVLSNMIKENSSLDENVRKPSVMNSNFANLNDAVKIYVMDTIADMAKDVFGPYGGIYGTLKYLPVPGKQPSPEDATYIKSKDGHGFFQQIAFRSHYAVTIMKAIQQITKFISGYEDKTSRDGTTSLAMLASIMTKNMLINGNDVYDYKKIPSTIMKEMEEVLKFVGTKLIDDYRTPIYEDAKYLMIGDKSGKEFLIDALKTTTENHPCVAEFARIIEECEENGYDINNMFLSAPEAAVGDPAIELKVDTGIQLKGGHLSQNISGGFEDHKSYVFTMDGFVRPENAEVFMSKFEKWLNLLCGTTMPNGTFLFDGKYNLDAPVIFVTRTPQYMEHFYKKIHIEGIDVMNTVNGQVLKLNIKPKIMLAYNTENNTIFYNDIMEVFGKTRINITDIDRYIGIHGSELRKTADGSTLPRDKNENPEILQFFPKVVYNKEKSDWEFHYIKPEFSNAVDLSVSASVRYKDDKELELEPSSHIVDGKEILIRTSYDGSYILLAPTNKDQMDRINEYKEKLEGMKKAYSSNAIIDDSIVERLNRFCGLFLNTKIISRSDDEYELLMSLFEDVLGVFQSGHNYGVMPGANTFFLKKREEFMSFLDKVLEAQFKDCSPEYKKRYDEITREMARSIITAYEEVYTYIDRYDWRDNIYEYMTSRRDLLDVFNVNDGEWRKNILEAARTTRDVFFGALTIAFDMMRLKRIRVNTISEFEEIISLNKSMPYYAVNEEYINKDGAYKDTYIYEGLTPEKYETNEEVKAEVLENKIKDELL</sequence>
<accession>A0A8S5VGN8</accession>
<organism evidence="1">
    <name type="scientific">Myoviridae sp. ctkfK18</name>
    <dbReference type="NCBI Taxonomy" id="2825165"/>
    <lineage>
        <taxon>Viruses</taxon>
        <taxon>Duplodnaviria</taxon>
        <taxon>Heunggongvirae</taxon>
        <taxon>Uroviricota</taxon>
        <taxon>Caudoviricetes</taxon>
    </lineage>
</organism>
<evidence type="ECO:0000313" key="1">
    <source>
        <dbReference type="EMBL" id="DAG05945.1"/>
    </source>
</evidence>
<name>A0A8S5VGN8_9CAUD</name>